<evidence type="ECO:0000259" key="8">
    <source>
        <dbReference type="Pfam" id="PF00848"/>
    </source>
</evidence>
<evidence type="ECO:0000313" key="10">
    <source>
        <dbReference type="Proteomes" id="UP000681720"/>
    </source>
</evidence>
<dbReference type="EMBL" id="CAJOBJ010069111">
    <property type="protein sequence ID" value="CAF4452399.1"/>
    <property type="molecule type" value="Genomic_DNA"/>
</dbReference>
<accession>A0A8S2WN63</accession>
<dbReference type="PANTHER" id="PTHR43756:SF5">
    <property type="entry name" value="CHOLINE MONOOXYGENASE, CHLOROPLASTIC"/>
    <property type="match status" value="1"/>
</dbReference>
<evidence type="ECO:0000313" key="9">
    <source>
        <dbReference type="EMBL" id="CAF4452399.1"/>
    </source>
</evidence>
<evidence type="ECO:0000256" key="5">
    <source>
        <dbReference type="ARBA" id="ARBA00012763"/>
    </source>
</evidence>
<dbReference type="Proteomes" id="UP000681720">
    <property type="component" value="Unassembled WGS sequence"/>
</dbReference>
<feature type="non-terminal residue" evidence="9">
    <location>
        <position position="89"/>
    </location>
</feature>
<dbReference type="EC" id="1.14.15.7" evidence="5"/>
<reference evidence="9" key="1">
    <citation type="submission" date="2021-02" db="EMBL/GenBank/DDBJ databases">
        <authorList>
            <person name="Nowell W R."/>
        </authorList>
    </citation>
    <scope>NUCLEOTIDE SEQUENCE</scope>
</reference>
<proteinExistence type="inferred from homology"/>
<dbReference type="InterPro" id="IPR015879">
    <property type="entry name" value="Ring_hydroxy_dOase_asu_C_dom"/>
</dbReference>
<evidence type="ECO:0000256" key="3">
    <source>
        <dbReference type="ARBA" id="ARBA00004866"/>
    </source>
</evidence>
<sequence>TKYEQLEYVSRKSYHIKCNWKVFVDNYLDGGYHVPIAHKQLGSILNLNEYKTVIDHPKTSVQYCTGSQRTEGNVIFAFIYPNLMINRYG</sequence>
<feature type="domain" description="Aromatic-ring-hydroxylating dioxygenase alpha subunit C-terminal" evidence="8">
    <location>
        <begin position="4"/>
        <end position="46"/>
    </location>
</feature>
<comment type="cofactor">
    <cofactor evidence="1">
        <name>Fe cation</name>
        <dbReference type="ChEBI" id="CHEBI:24875"/>
    </cofactor>
</comment>
<evidence type="ECO:0000256" key="4">
    <source>
        <dbReference type="ARBA" id="ARBA00010848"/>
    </source>
</evidence>
<dbReference type="Pfam" id="PF00848">
    <property type="entry name" value="Ring_hydroxyl_A"/>
    <property type="match status" value="1"/>
</dbReference>
<evidence type="ECO:0000256" key="7">
    <source>
        <dbReference type="ARBA" id="ARBA00049097"/>
    </source>
</evidence>
<name>A0A8S2WN63_9BILA</name>
<comment type="function">
    <text evidence="2">Catalyzes the first step of the osmoprotectant glycine betaine synthesis.</text>
</comment>
<dbReference type="GO" id="GO:0005506">
    <property type="term" value="F:iron ion binding"/>
    <property type="evidence" value="ECO:0007669"/>
    <property type="project" value="InterPro"/>
</dbReference>
<protein>
    <recommendedName>
        <fullName evidence="6">Choline monooxygenase, chloroplastic</fullName>
        <ecNumber evidence="5">1.14.15.7</ecNumber>
    </recommendedName>
</protein>
<comment type="pathway">
    <text evidence="3">Amine and polyamine biosynthesis; betaine biosynthesis via choline pathway; betaine aldehyde from choline (monooxygenase route): step 1/1.</text>
</comment>
<dbReference type="SUPFAM" id="SSF55961">
    <property type="entry name" value="Bet v1-like"/>
    <property type="match status" value="1"/>
</dbReference>
<feature type="non-terminal residue" evidence="9">
    <location>
        <position position="1"/>
    </location>
</feature>
<evidence type="ECO:0000256" key="6">
    <source>
        <dbReference type="ARBA" id="ARBA00014931"/>
    </source>
</evidence>
<comment type="similarity">
    <text evidence="4">Belongs to the choline monooxygenase family.</text>
</comment>
<comment type="catalytic activity">
    <reaction evidence="7">
        <text>choline + 2 reduced [2Fe-2S]-[ferredoxin] + O2 + 2 H(+) = betaine aldehyde hydrate + 2 oxidized [2Fe-2S]-[ferredoxin] + H2O</text>
        <dbReference type="Rhea" id="RHEA:17769"/>
        <dbReference type="Rhea" id="RHEA-COMP:10000"/>
        <dbReference type="Rhea" id="RHEA-COMP:10001"/>
        <dbReference type="ChEBI" id="CHEBI:15354"/>
        <dbReference type="ChEBI" id="CHEBI:15377"/>
        <dbReference type="ChEBI" id="CHEBI:15378"/>
        <dbReference type="ChEBI" id="CHEBI:15379"/>
        <dbReference type="ChEBI" id="CHEBI:15870"/>
        <dbReference type="ChEBI" id="CHEBI:33737"/>
        <dbReference type="ChEBI" id="CHEBI:33738"/>
        <dbReference type="EC" id="1.14.15.7"/>
    </reaction>
</comment>
<dbReference type="InterPro" id="IPR001663">
    <property type="entry name" value="Rng_hydr_dOase-A"/>
</dbReference>
<dbReference type="GO" id="GO:0019133">
    <property type="term" value="F:choline monooxygenase activity"/>
    <property type="evidence" value="ECO:0007669"/>
    <property type="project" value="UniProtKB-EC"/>
</dbReference>
<dbReference type="AlphaFoldDB" id="A0A8S2WN63"/>
<dbReference type="GO" id="GO:0051537">
    <property type="term" value="F:2 iron, 2 sulfur cluster binding"/>
    <property type="evidence" value="ECO:0007669"/>
    <property type="project" value="InterPro"/>
</dbReference>
<comment type="caution">
    <text evidence="9">The sequence shown here is derived from an EMBL/GenBank/DDBJ whole genome shotgun (WGS) entry which is preliminary data.</text>
</comment>
<organism evidence="9 10">
    <name type="scientific">Rotaria magnacalcarata</name>
    <dbReference type="NCBI Taxonomy" id="392030"/>
    <lineage>
        <taxon>Eukaryota</taxon>
        <taxon>Metazoa</taxon>
        <taxon>Spiralia</taxon>
        <taxon>Gnathifera</taxon>
        <taxon>Rotifera</taxon>
        <taxon>Eurotatoria</taxon>
        <taxon>Bdelloidea</taxon>
        <taxon>Philodinida</taxon>
        <taxon>Philodinidae</taxon>
        <taxon>Rotaria</taxon>
    </lineage>
</organism>
<dbReference type="Gene3D" id="3.90.380.10">
    <property type="entry name" value="Naphthalene 1,2-dioxygenase Alpha Subunit, Chain A, domain 1"/>
    <property type="match status" value="1"/>
</dbReference>
<evidence type="ECO:0000256" key="1">
    <source>
        <dbReference type="ARBA" id="ARBA00001962"/>
    </source>
</evidence>
<gene>
    <name evidence="9" type="ORF">GIL414_LOCUS32485</name>
</gene>
<dbReference type="PANTHER" id="PTHR43756">
    <property type="entry name" value="CHOLINE MONOOXYGENASE, CHLOROPLASTIC"/>
    <property type="match status" value="1"/>
</dbReference>
<evidence type="ECO:0000256" key="2">
    <source>
        <dbReference type="ARBA" id="ARBA00002149"/>
    </source>
</evidence>